<comment type="caution">
    <text evidence="2">The sequence shown here is derived from an EMBL/GenBank/DDBJ whole genome shotgun (WGS) entry which is preliminary data.</text>
</comment>
<name>A0A164MHE9_9CRUS</name>
<evidence type="ECO:0000313" key="2">
    <source>
        <dbReference type="EMBL" id="KZS05062.1"/>
    </source>
</evidence>
<proteinExistence type="predicted"/>
<accession>A0A164MHE9</accession>
<dbReference type="Proteomes" id="UP000076858">
    <property type="component" value="Unassembled WGS sequence"/>
</dbReference>
<evidence type="ECO:0000313" key="3">
    <source>
        <dbReference type="Proteomes" id="UP000076858"/>
    </source>
</evidence>
<reference evidence="2 3" key="1">
    <citation type="submission" date="2016-03" db="EMBL/GenBank/DDBJ databases">
        <title>EvidentialGene: Evidence-directed Construction of Genes on Genomes.</title>
        <authorList>
            <person name="Gilbert D.G."/>
            <person name="Choi J.-H."/>
            <person name="Mockaitis K."/>
            <person name="Colbourne J."/>
            <person name="Pfrender M."/>
        </authorList>
    </citation>
    <scope>NUCLEOTIDE SEQUENCE [LARGE SCALE GENOMIC DNA]</scope>
    <source>
        <strain evidence="2 3">Xinb3</strain>
        <tissue evidence="2">Complete organism</tissue>
    </source>
</reference>
<feature type="region of interest" description="Disordered" evidence="1">
    <location>
        <begin position="110"/>
        <end position="131"/>
    </location>
</feature>
<dbReference type="PANTHER" id="PTHR33053:SF9">
    <property type="entry name" value="AGAP000105-PA"/>
    <property type="match status" value="1"/>
</dbReference>
<dbReference type="OrthoDB" id="6330754at2759"/>
<gene>
    <name evidence="2" type="ORF">APZ42_031846</name>
</gene>
<organism evidence="2 3">
    <name type="scientific">Daphnia magna</name>
    <dbReference type="NCBI Taxonomy" id="35525"/>
    <lineage>
        <taxon>Eukaryota</taxon>
        <taxon>Metazoa</taxon>
        <taxon>Ecdysozoa</taxon>
        <taxon>Arthropoda</taxon>
        <taxon>Crustacea</taxon>
        <taxon>Branchiopoda</taxon>
        <taxon>Diplostraca</taxon>
        <taxon>Cladocera</taxon>
        <taxon>Anomopoda</taxon>
        <taxon>Daphniidae</taxon>
        <taxon>Daphnia</taxon>
    </lineage>
</organism>
<protein>
    <submittedName>
        <fullName evidence="2">Uncharacterized protein</fullName>
    </submittedName>
</protein>
<dbReference type="EMBL" id="LRGB01003014">
    <property type="protein sequence ID" value="KZS05062.1"/>
    <property type="molecule type" value="Genomic_DNA"/>
</dbReference>
<sequence length="421" mass="48652">MDGNIDGVELFNNSEQAELIPILAVVHSIKKSAHSKEKKHILKTSIPVLLGYYHGQGKPKIKKFLTPLLRDLKRLQDAPMRAYLKRVKSHSGYWSCERCIQRGVQWPLRPTAPEEQASKRPANEATKPKKKIKKIIQLRETNAPPRVDEDFYSYCKSYTVEDEHIINFNDLSPFSEIDFKMVSGFIIDSMHTVYGAFSRRLNGISSVKHEGRLKIELLAAVDARLKLFAKCKPFEFKRTVHQLTKSVNNYKDAELQQLLYYLLFPFFHKILEKKQLENILLLPQSMLLLGSYNPEPVPAEKSGEARRLLKLYVEQMKEFEFPIRFFTHNVIHVSEDVINHQTGVETLDAFIYENVQRVFRDILGSGNKPVEQICNRLTERNKYLLPTSADGLILSQAEDFYTQAELMEQKEAGSKTSCWNF</sequence>
<evidence type="ECO:0000256" key="1">
    <source>
        <dbReference type="SAM" id="MobiDB-lite"/>
    </source>
</evidence>
<dbReference type="AlphaFoldDB" id="A0A164MHE9"/>
<keyword evidence="3" id="KW-1185">Reference proteome</keyword>
<dbReference type="PANTHER" id="PTHR33053">
    <property type="entry name" value="PROTEIN, PUTATIVE-RELATED"/>
    <property type="match status" value="1"/>
</dbReference>